<sequence>SDDEDALENDKLAEYAILWLSYKLNQNKQNKITNTKDFYDKHIKGNDKEYINDIIGVEAYKKIVSSAFIALLILFKSDDEDALENDKLAEYAILWLSYKLNQNKQNKITNTKDFYDKHIKGNDKEYINDIIGVEAYKSYEDIINKKQNLINMDIKIMSKLYD</sequence>
<proteinExistence type="predicted"/>
<organism evidence="1 2">
    <name type="scientific">Plasmodium chabaudi adami</name>
    <dbReference type="NCBI Taxonomy" id="5826"/>
    <lineage>
        <taxon>Eukaryota</taxon>
        <taxon>Sar</taxon>
        <taxon>Alveolata</taxon>
        <taxon>Apicomplexa</taxon>
        <taxon>Aconoidasida</taxon>
        <taxon>Haemosporida</taxon>
        <taxon>Plasmodiidae</taxon>
        <taxon>Plasmodium</taxon>
        <taxon>Plasmodium (Vinckeia)</taxon>
    </lineage>
</organism>
<protein>
    <submittedName>
        <fullName evidence="1">Plasmodium variant antigen protein Cir/Yir/Bir, putative</fullName>
    </submittedName>
</protein>
<reference evidence="1 2" key="1">
    <citation type="submission" date="2016-08" db="EMBL/GenBank/DDBJ databases">
        <authorList>
            <consortium name="Pathogen Informatics"/>
        </authorList>
    </citation>
    <scope>NUCLEOTIDE SEQUENCE [LARGE SCALE GENOMIC DNA]</scope>
    <source>
        <strain evidence="1 2">DK</strain>
    </source>
</reference>
<accession>A0A1D3L9F6</accession>
<evidence type="ECO:0000313" key="2">
    <source>
        <dbReference type="Proteomes" id="UP000195879"/>
    </source>
</evidence>
<dbReference type="InterPro" id="IPR006477">
    <property type="entry name" value="Yir_bir_cir"/>
</dbReference>
<feature type="non-terminal residue" evidence="1">
    <location>
        <position position="1"/>
    </location>
</feature>
<feature type="non-terminal residue" evidence="1">
    <location>
        <position position="162"/>
    </location>
</feature>
<dbReference type="AlphaFoldDB" id="A0A1D3L9F6"/>
<dbReference type="EMBL" id="FMIO01000334">
    <property type="protein sequence ID" value="SCL90759.1"/>
    <property type="molecule type" value="Genomic_DNA"/>
</dbReference>
<dbReference type="NCBIfam" id="TIGR01590">
    <property type="entry name" value="yir-bir-cir_Pla"/>
    <property type="match status" value="1"/>
</dbReference>
<evidence type="ECO:0000313" key="1">
    <source>
        <dbReference type="EMBL" id="SCL90759.1"/>
    </source>
</evidence>
<dbReference type="Pfam" id="PF06022">
    <property type="entry name" value="Cir_Bir_Yir"/>
    <property type="match status" value="2"/>
</dbReference>
<name>A0A1D3L9F6_PLACE</name>
<dbReference type="Proteomes" id="UP000195879">
    <property type="component" value="Unassembled WGS sequence"/>
</dbReference>
<gene>
    <name evidence="1" type="ORF">PCHDK_000522500</name>
</gene>